<name>A0A2I2L174_9ACTN</name>
<accession>A0A2I2L174</accession>
<evidence type="ECO:0000313" key="2">
    <source>
        <dbReference type="Proteomes" id="UP000234331"/>
    </source>
</evidence>
<dbReference type="OrthoDB" id="3217475at2"/>
<protein>
    <recommendedName>
        <fullName evidence="3">Dihydrodipicolinate synthase/N-acetylneuraminate lyase</fullName>
    </recommendedName>
</protein>
<dbReference type="Gene3D" id="3.20.20.70">
    <property type="entry name" value="Aldolase class I"/>
    <property type="match status" value="1"/>
</dbReference>
<evidence type="ECO:0000313" key="1">
    <source>
        <dbReference type="EMBL" id="SNQ51660.1"/>
    </source>
</evidence>
<reference evidence="1 2" key="1">
    <citation type="submission" date="2017-06" db="EMBL/GenBank/DDBJ databases">
        <authorList>
            <person name="Kim H.J."/>
            <person name="Triplett B.A."/>
        </authorList>
    </citation>
    <scope>NUCLEOTIDE SEQUENCE [LARGE SCALE GENOMIC DNA]</scope>
    <source>
        <strain evidence="1">FRACA_ARgP5</strain>
    </source>
</reference>
<dbReference type="InterPro" id="IPR013785">
    <property type="entry name" value="Aldolase_TIM"/>
</dbReference>
<proteinExistence type="predicted"/>
<dbReference type="Proteomes" id="UP000234331">
    <property type="component" value="Unassembled WGS sequence"/>
</dbReference>
<dbReference type="EMBL" id="FZMO01000545">
    <property type="protein sequence ID" value="SNQ51660.1"/>
    <property type="molecule type" value="Genomic_DNA"/>
</dbReference>
<keyword evidence="2" id="KW-1185">Reference proteome</keyword>
<dbReference type="SUPFAM" id="SSF51569">
    <property type="entry name" value="Aldolase"/>
    <property type="match status" value="1"/>
</dbReference>
<dbReference type="AlphaFoldDB" id="A0A2I2L174"/>
<dbReference type="RefSeq" id="WP_101835757.1">
    <property type="nucleotide sequence ID" value="NZ_FZMO01000545.1"/>
</dbReference>
<evidence type="ECO:0008006" key="3">
    <source>
        <dbReference type="Google" id="ProtNLM"/>
    </source>
</evidence>
<sequence length="244" mass="25636">MQLVLPALTFRTPDGHIDAPATTAYAMRAARTWAYRFILSGTTTGGHQASETDRAAVVDLWADAIGVDRLTACCWTPADITHATDSGVVPMVVLRDLTSNAEALELFARLPKPSYLFSHPEFSPTTLTPELAATARAAEVLPAAAKVSKVPPAGIAALRSATGPSFALWDGTARHIAASLTAGADGIVTAPLSHLPHPFPRGDVAELQAAIDTAQHHLDTQGGRDARTSALFAMATARRPSDEV</sequence>
<organism evidence="1 2">
    <name type="scientific">Frankia canadensis</name>
    <dbReference type="NCBI Taxonomy" id="1836972"/>
    <lineage>
        <taxon>Bacteria</taxon>
        <taxon>Bacillati</taxon>
        <taxon>Actinomycetota</taxon>
        <taxon>Actinomycetes</taxon>
        <taxon>Frankiales</taxon>
        <taxon>Frankiaceae</taxon>
        <taxon>Frankia</taxon>
    </lineage>
</organism>
<gene>
    <name evidence="1" type="ORF">FRACA_780017</name>
</gene>